<dbReference type="AlphaFoldDB" id="A0A348WNN8"/>
<accession>A0A348WNN8</accession>
<evidence type="ECO:0000256" key="6">
    <source>
        <dbReference type="ARBA" id="ARBA00023139"/>
    </source>
</evidence>
<dbReference type="GO" id="GO:0005886">
    <property type="term" value="C:plasma membrane"/>
    <property type="evidence" value="ECO:0007669"/>
    <property type="project" value="UniProtKB-SubCell"/>
</dbReference>
<feature type="repeat" description="TPR" evidence="9">
    <location>
        <begin position="103"/>
        <end position="136"/>
    </location>
</feature>
<evidence type="ECO:0000256" key="10">
    <source>
        <dbReference type="SAM" id="SignalP"/>
    </source>
</evidence>
<dbReference type="InterPro" id="IPR050498">
    <property type="entry name" value="Ycf3"/>
</dbReference>
<feature type="chain" id="PRO_5016583741" description="Lipoprotein NlpI" evidence="10">
    <location>
        <begin position="19"/>
        <end position="293"/>
    </location>
</feature>
<feature type="signal peptide" evidence="10">
    <location>
        <begin position="1"/>
        <end position="18"/>
    </location>
</feature>
<proteinExistence type="predicted"/>
<evidence type="ECO:0000256" key="4">
    <source>
        <dbReference type="ARBA" id="ARBA00022803"/>
    </source>
</evidence>
<gene>
    <name evidence="11" type="ORF">DCR58_05105</name>
</gene>
<evidence type="ECO:0000256" key="3">
    <source>
        <dbReference type="ARBA" id="ARBA00022737"/>
    </source>
</evidence>
<dbReference type="InterPro" id="IPR023605">
    <property type="entry name" value="Lipoprotein_NlpI"/>
</dbReference>
<dbReference type="PROSITE" id="PS51257">
    <property type="entry name" value="PROKAR_LIPOPROTEIN"/>
    <property type="match status" value="1"/>
</dbReference>
<evidence type="ECO:0000256" key="2">
    <source>
        <dbReference type="ARBA" id="ARBA00022729"/>
    </source>
</evidence>
<dbReference type="SMART" id="SM00028">
    <property type="entry name" value="TPR"/>
    <property type="match status" value="4"/>
</dbReference>
<dbReference type="InterPro" id="IPR011990">
    <property type="entry name" value="TPR-like_helical_dom_sf"/>
</dbReference>
<evidence type="ECO:0000256" key="1">
    <source>
        <dbReference type="ARBA" id="ARBA00022475"/>
    </source>
</evidence>
<evidence type="ECO:0000256" key="7">
    <source>
        <dbReference type="ARBA" id="ARBA00023288"/>
    </source>
</evidence>
<comment type="subcellular location">
    <subcellularLocation>
        <location evidence="8">Cell membrane</location>
    </subcellularLocation>
</comment>
<dbReference type="PROSITE" id="PS50005">
    <property type="entry name" value="TPR"/>
    <property type="match status" value="1"/>
</dbReference>
<dbReference type="Proteomes" id="UP000262878">
    <property type="component" value="Unassembled WGS sequence"/>
</dbReference>
<dbReference type="PROSITE" id="PS50293">
    <property type="entry name" value="TPR_REGION"/>
    <property type="match status" value="1"/>
</dbReference>
<sequence>MRLLSLAALLAVTLTGCATPPANQADALAAPTPNVVLAEPEQAEFRYEIEIARISQLVSDESLSDEELAFAFYRRGALYDALGLRTLSRMDFMRAIEVKPRLADAYNYLGIQYTELGEFDFAFEALDSALELDPDHPYALLNRGIAEYYDNRVKFAVNDFQAHLKNDPSDPYRVIWLFLAQYRESPNEALNALARNQKGIDEEDWANRIIELYLGELSETEFLQQLTVQLRGDETLAERLCEAYFYLGKYSQRQQQWTKAANYFKLALTTNVHEFVEHRYADIELEQTRRQLQ</sequence>
<dbReference type="Pfam" id="PF00515">
    <property type="entry name" value="TPR_1"/>
    <property type="match status" value="1"/>
</dbReference>
<evidence type="ECO:0000313" key="12">
    <source>
        <dbReference type="Proteomes" id="UP000262878"/>
    </source>
</evidence>
<dbReference type="InterPro" id="IPR019734">
    <property type="entry name" value="TPR_rpt"/>
</dbReference>
<dbReference type="STRING" id="314276.OS145_12435"/>
<organism evidence="11 12">
    <name type="scientific">Idiomarina baltica</name>
    <dbReference type="NCBI Taxonomy" id="190892"/>
    <lineage>
        <taxon>Bacteria</taxon>
        <taxon>Pseudomonadati</taxon>
        <taxon>Pseudomonadota</taxon>
        <taxon>Gammaproteobacteria</taxon>
        <taxon>Alteromonadales</taxon>
        <taxon>Idiomarinaceae</taxon>
        <taxon>Idiomarina</taxon>
    </lineage>
</organism>
<dbReference type="SUPFAM" id="SSF48452">
    <property type="entry name" value="TPR-like"/>
    <property type="match status" value="1"/>
</dbReference>
<keyword evidence="7 11" id="KW-0449">Lipoprotein</keyword>
<keyword evidence="6" id="KW-0564">Palmitate</keyword>
<evidence type="ECO:0000256" key="5">
    <source>
        <dbReference type="ARBA" id="ARBA00023136"/>
    </source>
</evidence>
<protein>
    <recommendedName>
        <fullName evidence="8">Lipoprotein NlpI</fullName>
    </recommendedName>
</protein>
<dbReference type="PANTHER" id="PTHR44858">
    <property type="entry name" value="TETRATRICOPEPTIDE REPEAT PROTEIN 6"/>
    <property type="match status" value="1"/>
</dbReference>
<keyword evidence="5 8" id="KW-0472">Membrane</keyword>
<dbReference type="PIRSF" id="PIRSF004654">
    <property type="entry name" value="NlpI"/>
    <property type="match status" value="1"/>
</dbReference>
<keyword evidence="3" id="KW-0677">Repeat</keyword>
<evidence type="ECO:0000256" key="8">
    <source>
        <dbReference type="PIRNR" id="PIRNR004654"/>
    </source>
</evidence>
<dbReference type="Gene3D" id="1.25.40.10">
    <property type="entry name" value="Tetratricopeptide repeat domain"/>
    <property type="match status" value="1"/>
</dbReference>
<keyword evidence="4 9" id="KW-0802">TPR repeat</keyword>
<keyword evidence="1 8" id="KW-1003">Cell membrane</keyword>
<evidence type="ECO:0000313" key="11">
    <source>
        <dbReference type="EMBL" id="HAR56150.1"/>
    </source>
</evidence>
<dbReference type="EMBL" id="DMUP01000114">
    <property type="protein sequence ID" value="HAR56150.1"/>
    <property type="molecule type" value="Genomic_DNA"/>
</dbReference>
<keyword evidence="2 10" id="KW-0732">Signal</keyword>
<name>A0A348WNN8_9GAMM</name>
<evidence type="ECO:0000256" key="9">
    <source>
        <dbReference type="PROSITE-ProRule" id="PRU00339"/>
    </source>
</evidence>
<comment type="function">
    <text evidence="8">May be involved in cell division.</text>
</comment>
<comment type="subunit">
    <text evidence="8">Homodimer.</text>
</comment>
<dbReference type="NCBIfam" id="NF008391">
    <property type="entry name" value="PRK11189.1"/>
    <property type="match status" value="1"/>
</dbReference>
<reference evidence="11 12" key="1">
    <citation type="journal article" date="2018" name="Nat. Biotechnol.">
        <title>A standardized bacterial taxonomy based on genome phylogeny substantially revises the tree of life.</title>
        <authorList>
            <person name="Parks D.H."/>
            <person name="Chuvochina M."/>
            <person name="Waite D.W."/>
            <person name="Rinke C."/>
            <person name="Skarshewski A."/>
            <person name="Chaumeil P.A."/>
            <person name="Hugenholtz P."/>
        </authorList>
    </citation>
    <scope>NUCLEOTIDE SEQUENCE [LARGE SCALE GENOMIC DNA]</scope>
    <source>
        <strain evidence="11">UBA9360</strain>
    </source>
</reference>
<dbReference type="PANTHER" id="PTHR44858:SF1">
    <property type="entry name" value="UDP-N-ACETYLGLUCOSAMINE--PEPTIDE N-ACETYLGLUCOSAMINYLTRANSFERASE SPINDLY-RELATED"/>
    <property type="match status" value="1"/>
</dbReference>
<dbReference type="RefSeq" id="WP_272978170.1">
    <property type="nucleotide sequence ID" value="NZ_DAIRLQ010000003.1"/>
</dbReference>
<comment type="caution">
    <text evidence="11">The sequence shown here is derived from an EMBL/GenBank/DDBJ whole genome shotgun (WGS) entry which is preliminary data.</text>
</comment>